<evidence type="ECO:0000256" key="1">
    <source>
        <dbReference type="SAM" id="SignalP"/>
    </source>
</evidence>
<dbReference type="Proteomes" id="UP001324634">
    <property type="component" value="Chromosome"/>
</dbReference>
<keyword evidence="3" id="KW-1185">Reference proteome</keyword>
<dbReference type="RefSeq" id="WP_321396753.1">
    <property type="nucleotide sequence ID" value="NZ_CP139487.1"/>
</dbReference>
<accession>A0AAX4HR57</accession>
<keyword evidence="1" id="KW-0732">Signal</keyword>
<name>A0AAX4HR57_9BACT</name>
<evidence type="ECO:0000313" key="2">
    <source>
        <dbReference type="EMBL" id="WPU65722.1"/>
    </source>
</evidence>
<organism evidence="2 3">
    <name type="scientific">Peredibacter starrii</name>
    <dbReference type="NCBI Taxonomy" id="28202"/>
    <lineage>
        <taxon>Bacteria</taxon>
        <taxon>Pseudomonadati</taxon>
        <taxon>Bdellovibrionota</taxon>
        <taxon>Bacteriovoracia</taxon>
        <taxon>Bacteriovoracales</taxon>
        <taxon>Bacteriovoracaceae</taxon>
        <taxon>Peredibacter</taxon>
    </lineage>
</organism>
<sequence length="215" mass="23252">MTKAFLSLFLLLSLASCGGGGGGGSASGSKGSGTPVSAQEISTDAAVPSAANNFDVNVKLENFDAEQESKVLEAAELIKKVIATEEFKNAILNHSYNGKKGFVDSAGLSNAEIYQKILEGSEKLNPGNNNAMDLELEVYHANNVVVGYTMPSVIKIWMNSKFLDQNNAAEVTTNMTHEWLHKLGFKHSADRTPTRKYSVPYAVGYLMRDLARKMI</sequence>
<gene>
    <name evidence="2" type="ORF">SOO65_03085</name>
</gene>
<dbReference type="PROSITE" id="PS51257">
    <property type="entry name" value="PROKAR_LIPOPROTEIN"/>
    <property type="match status" value="1"/>
</dbReference>
<feature type="signal peptide" evidence="1">
    <location>
        <begin position="1"/>
        <end position="18"/>
    </location>
</feature>
<dbReference type="EMBL" id="CP139487">
    <property type="protein sequence ID" value="WPU65722.1"/>
    <property type="molecule type" value="Genomic_DNA"/>
</dbReference>
<reference evidence="2 3" key="1">
    <citation type="submission" date="2023-11" db="EMBL/GenBank/DDBJ databases">
        <title>Peredibacter starrii A3.12.</title>
        <authorList>
            <person name="Mitchell R.J."/>
        </authorList>
    </citation>
    <scope>NUCLEOTIDE SEQUENCE [LARGE SCALE GENOMIC DNA]</scope>
    <source>
        <strain evidence="2 3">A3.12</strain>
    </source>
</reference>
<dbReference type="AlphaFoldDB" id="A0AAX4HR57"/>
<evidence type="ECO:0000313" key="3">
    <source>
        <dbReference type="Proteomes" id="UP001324634"/>
    </source>
</evidence>
<proteinExistence type="predicted"/>
<feature type="chain" id="PRO_5043926417" description="Peptidase M10 metallopeptidase domain-containing protein" evidence="1">
    <location>
        <begin position="19"/>
        <end position="215"/>
    </location>
</feature>
<protein>
    <recommendedName>
        <fullName evidence="4">Peptidase M10 metallopeptidase domain-containing protein</fullName>
    </recommendedName>
</protein>
<evidence type="ECO:0008006" key="4">
    <source>
        <dbReference type="Google" id="ProtNLM"/>
    </source>
</evidence>
<dbReference type="KEGG" id="psti:SOO65_03085"/>